<comment type="catalytic activity">
    <reaction evidence="8">
        <text>RNA(n) + a ribonucleoside 5'-triphosphate = RNA(n+1) + diphosphate</text>
        <dbReference type="Rhea" id="RHEA:21248"/>
        <dbReference type="Rhea" id="RHEA-COMP:14527"/>
        <dbReference type="Rhea" id="RHEA-COMP:17342"/>
        <dbReference type="ChEBI" id="CHEBI:33019"/>
        <dbReference type="ChEBI" id="CHEBI:61557"/>
        <dbReference type="ChEBI" id="CHEBI:140395"/>
        <dbReference type="EC" id="2.7.7.48"/>
    </reaction>
</comment>
<keyword evidence="3" id="KW-0808">Transferase</keyword>
<evidence type="ECO:0000256" key="5">
    <source>
        <dbReference type="ARBA" id="ARBA00022741"/>
    </source>
</evidence>
<evidence type="ECO:0000256" key="7">
    <source>
        <dbReference type="ARBA" id="ARBA00030248"/>
    </source>
</evidence>
<evidence type="ECO:0000256" key="6">
    <source>
        <dbReference type="ARBA" id="ARBA00022953"/>
    </source>
</evidence>
<evidence type="ECO:0000256" key="8">
    <source>
        <dbReference type="ARBA" id="ARBA00048744"/>
    </source>
</evidence>
<dbReference type="Pfam" id="PF03431">
    <property type="entry name" value="RNA_replicase_B"/>
    <property type="match status" value="1"/>
</dbReference>
<keyword evidence="6" id="KW-0693">Viral RNA replication</keyword>
<evidence type="ECO:0000256" key="4">
    <source>
        <dbReference type="ARBA" id="ARBA00022695"/>
    </source>
</evidence>
<evidence type="ECO:0000256" key="2">
    <source>
        <dbReference type="ARBA" id="ARBA00022484"/>
    </source>
</evidence>
<name>A0A514D6T4_9VIRU</name>
<feature type="binding site" evidence="9">
    <location>
        <position position="349"/>
    </location>
    <ligand>
        <name>Mg(2+)</name>
        <dbReference type="ChEBI" id="CHEBI:18420"/>
        <label>2</label>
    </ligand>
</feature>
<dbReference type="InterPro" id="IPR007096">
    <property type="entry name" value="RNA-dir_Rpol_cat_phage"/>
</dbReference>
<dbReference type="EC" id="2.7.7.48" evidence="1"/>
<gene>
    <name evidence="11" type="ORF">H4RhizoLitter19469_000001</name>
</gene>
<feature type="binding site" evidence="9">
    <location>
        <position position="348"/>
    </location>
    <ligand>
        <name>Mg(2+)</name>
        <dbReference type="ChEBI" id="CHEBI:18420"/>
        <label>2</label>
    </ligand>
</feature>
<evidence type="ECO:0000313" key="11">
    <source>
        <dbReference type="EMBL" id="QDH89344.1"/>
    </source>
</evidence>
<protein>
    <recommendedName>
        <fullName evidence="1">RNA-directed RNA polymerase</fullName>
        <ecNumber evidence="1">2.7.7.48</ecNumber>
    </recommendedName>
    <alternativeName>
        <fullName evidence="7">RNA replicase beta chain</fullName>
    </alternativeName>
</protein>
<sequence>MDLNPNALYQCLLSDLKDQLGSVFSLCGKDIYPVGLSVREYAGLSLSNSLLKKFCERATPDADQKALEKFEESNYRCALWTLQPNTSLDEVLLGCVKHMAWEFFNPGGYPLDLGPISLHSCGDVGPGASVGAVAQDFYTKLFASPLSCTSLKLYNMYNTMVSRIPAWSAAEKQRFSTFGGPTIVPGNRLSFVPKTTKVSRTICVEPTLNMWYQLGCYNVLSRRLRNRFGIDLRNQQDKNRVLACRGSISGAFGTIDLESASDTISTSMLRWLLPATIFRDLSLYRSPNVAYSTFDSRALWMFSSMGNGFTFPLQTVIFSCVVCAVYWYLGIKPLKPSTGFGNYGVFGDDIICVAESYSLVVHLLGLLGFRVNQHKSFNNGPFRESCGADYYHGFNVRGVYLKSSQMPSLFAAINQLNIFTARTGVRVPLTSAFLRKHVPWTTVPLWENDDAGIRTPLSFVTPRLDSNGSYAYYAWKPESAKLKVSDDEVSVPKGSKKRFFNPDGLHCAFLAGRLISMTIPIRHDRVRYRRKLSVAPNWEFSPSLATETSALRRAGEWKRCETAFYLNL</sequence>
<keyword evidence="5" id="KW-0547">Nucleotide-binding</keyword>
<dbReference type="GO" id="GO:0000166">
    <property type="term" value="F:nucleotide binding"/>
    <property type="evidence" value="ECO:0007669"/>
    <property type="project" value="UniProtKB-KW"/>
</dbReference>
<comment type="cofactor">
    <cofactor evidence="9">
        <name>Mg(2+)</name>
        <dbReference type="ChEBI" id="CHEBI:18420"/>
    </cofactor>
    <text evidence="9">Binds 2 Mg(2+) per subunit.</text>
</comment>
<keyword evidence="2 11" id="KW-0696">RNA-directed RNA polymerase</keyword>
<dbReference type="InterPro" id="IPR005093">
    <property type="entry name" value="RNArep_beta"/>
</dbReference>
<dbReference type="PROSITE" id="PS50522">
    <property type="entry name" value="RDRP_PHAGE"/>
    <property type="match status" value="1"/>
</dbReference>
<dbReference type="EMBL" id="MN034767">
    <property type="protein sequence ID" value="QDH89344.1"/>
    <property type="molecule type" value="Genomic_RNA"/>
</dbReference>
<keyword evidence="9" id="KW-0460">Magnesium</keyword>
<evidence type="ECO:0000259" key="10">
    <source>
        <dbReference type="PROSITE" id="PS50522"/>
    </source>
</evidence>
<reference evidence="11" key="1">
    <citation type="submission" date="2019-05" db="EMBL/GenBank/DDBJ databases">
        <title>Metatranscriptomic reconstruction reveals RNA viruses with the potential to shape carbon cycling in soil.</title>
        <authorList>
            <person name="Starr E.P."/>
            <person name="Nuccio E."/>
            <person name="Pett-Ridge J."/>
            <person name="Banfield J.F."/>
            <person name="Firestone M.K."/>
        </authorList>
    </citation>
    <scope>NUCLEOTIDE SEQUENCE</scope>
    <source>
        <strain evidence="11">H4_Rhizo_Litter_19_scaffold_469</strain>
    </source>
</reference>
<evidence type="ECO:0000256" key="1">
    <source>
        <dbReference type="ARBA" id="ARBA00012494"/>
    </source>
</evidence>
<organism evidence="11">
    <name type="scientific">Leviviridae sp</name>
    <dbReference type="NCBI Taxonomy" id="2027243"/>
    <lineage>
        <taxon>Viruses</taxon>
        <taxon>Riboviria</taxon>
        <taxon>Orthornavirae</taxon>
        <taxon>Lenarviricota</taxon>
        <taxon>Leviviricetes</taxon>
        <taxon>Norzivirales</taxon>
        <taxon>Fiersviridae</taxon>
    </lineage>
</organism>
<keyword evidence="4" id="KW-0548">Nucleotidyltransferase</keyword>
<evidence type="ECO:0000256" key="3">
    <source>
        <dbReference type="ARBA" id="ARBA00022679"/>
    </source>
</evidence>
<evidence type="ECO:0000256" key="9">
    <source>
        <dbReference type="PIRSR" id="PIRSR605093-1"/>
    </source>
</evidence>
<accession>A0A514D6T4</accession>
<feature type="domain" description="RdRp catalytic" evidence="10">
    <location>
        <begin position="241"/>
        <end position="380"/>
    </location>
</feature>
<proteinExistence type="predicted"/>
<keyword evidence="9" id="KW-0479">Metal-binding</keyword>
<dbReference type="GO" id="GO:0046872">
    <property type="term" value="F:metal ion binding"/>
    <property type="evidence" value="ECO:0007669"/>
    <property type="project" value="UniProtKB-KW"/>
</dbReference>
<feature type="binding site" evidence="9">
    <location>
        <position position="256"/>
    </location>
    <ligand>
        <name>Mg(2+)</name>
        <dbReference type="ChEBI" id="CHEBI:18420"/>
        <label>2</label>
    </ligand>
</feature>
<dbReference type="GO" id="GO:0039694">
    <property type="term" value="P:viral RNA genome replication"/>
    <property type="evidence" value="ECO:0007669"/>
    <property type="project" value="InterPro"/>
</dbReference>
<dbReference type="GO" id="GO:0003968">
    <property type="term" value="F:RNA-directed RNA polymerase activity"/>
    <property type="evidence" value="ECO:0007669"/>
    <property type="project" value="UniProtKB-KW"/>
</dbReference>